<dbReference type="EMBL" id="DWVZ01000170">
    <property type="protein sequence ID" value="HJC64429.1"/>
    <property type="molecule type" value="Genomic_DNA"/>
</dbReference>
<evidence type="ECO:0000259" key="2">
    <source>
        <dbReference type="Pfam" id="PF07670"/>
    </source>
</evidence>
<proteinExistence type="predicted"/>
<dbReference type="InterPro" id="IPR011642">
    <property type="entry name" value="Gate_dom"/>
</dbReference>
<dbReference type="Pfam" id="PF07670">
    <property type="entry name" value="Gate"/>
    <property type="match status" value="1"/>
</dbReference>
<dbReference type="Proteomes" id="UP000823886">
    <property type="component" value="Unassembled WGS sequence"/>
</dbReference>
<feature type="transmembrane region" description="Helical" evidence="1">
    <location>
        <begin position="116"/>
        <end position="134"/>
    </location>
</feature>
<feature type="transmembrane region" description="Helical" evidence="1">
    <location>
        <begin position="12"/>
        <end position="30"/>
    </location>
</feature>
<comment type="caution">
    <text evidence="3">The sequence shown here is derived from an EMBL/GenBank/DDBJ whole genome shotgun (WGS) entry which is preliminary data.</text>
</comment>
<gene>
    <name evidence="3" type="ORF">H9753_12565</name>
</gene>
<accession>A0A9D2PQC5</accession>
<reference evidence="3" key="1">
    <citation type="journal article" date="2021" name="PeerJ">
        <title>Extensive microbial diversity within the chicken gut microbiome revealed by metagenomics and culture.</title>
        <authorList>
            <person name="Gilroy R."/>
            <person name="Ravi A."/>
            <person name="Getino M."/>
            <person name="Pursley I."/>
            <person name="Horton D.L."/>
            <person name="Alikhan N.F."/>
            <person name="Baker D."/>
            <person name="Gharbi K."/>
            <person name="Hall N."/>
            <person name="Watson M."/>
            <person name="Adriaenssens E.M."/>
            <person name="Foster-Nyarko E."/>
            <person name="Jarju S."/>
            <person name="Secka A."/>
            <person name="Antonio M."/>
            <person name="Oren A."/>
            <person name="Chaudhuri R.R."/>
            <person name="La Ragione R."/>
            <person name="Hildebrand F."/>
            <person name="Pallen M.J."/>
        </authorList>
    </citation>
    <scope>NUCLEOTIDE SEQUENCE</scope>
    <source>
        <strain evidence="3">ChiBcec2-3848</strain>
    </source>
</reference>
<protein>
    <recommendedName>
        <fullName evidence="2">Nucleoside transporter/FeoB GTPase Gate domain-containing protein</fullName>
    </recommendedName>
</protein>
<organism evidence="3 4">
    <name type="scientific">Candidatus Blautia merdavium</name>
    <dbReference type="NCBI Taxonomy" id="2838494"/>
    <lineage>
        <taxon>Bacteria</taxon>
        <taxon>Bacillati</taxon>
        <taxon>Bacillota</taxon>
        <taxon>Clostridia</taxon>
        <taxon>Lachnospirales</taxon>
        <taxon>Lachnospiraceae</taxon>
        <taxon>Blautia</taxon>
    </lineage>
</organism>
<reference evidence="3" key="2">
    <citation type="submission" date="2021-04" db="EMBL/GenBank/DDBJ databases">
        <authorList>
            <person name="Gilroy R."/>
        </authorList>
    </citation>
    <scope>NUCLEOTIDE SEQUENCE</scope>
    <source>
        <strain evidence="3">ChiBcec2-3848</strain>
    </source>
</reference>
<evidence type="ECO:0000256" key="1">
    <source>
        <dbReference type="SAM" id="Phobius"/>
    </source>
</evidence>
<feature type="domain" description="Nucleoside transporter/FeoB GTPase Gate" evidence="2">
    <location>
        <begin position="81"/>
        <end position="177"/>
    </location>
</feature>
<keyword evidence="1" id="KW-1133">Transmembrane helix</keyword>
<name>A0A9D2PQC5_9FIRM</name>
<keyword evidence="1" id="KW-0472">Membrane</keyword>
<keyword evidence="1" id="KW-0812">Transmembrane</keyword>
<dbReference type="AlphaFoldDB" id="A0A9D2PQC5"/>
<evidence type="ECO:0000313" key="4">
    <source>
        <dbReference type="Proteomes" id="UP000823886"/>
    </source>
</evidence>
<feature type="transmembrane region" description="Helical" evidence="1">
    <location>
        <begin position="177"/>
        <end position="201"/>
    </location>
</feature>
<sequence>MKEEDKKVKWYGYAALVVAIVFFSGIFNGAEGPLRALDFGNVVGTFGSIGTLENTDAGTLASDFRGIGGTGAKDGWLFGLTLAPAVMAAIGMVKVLEHLQGLRAAQNMLTPLLRPLMGIPGSCGLALIASLQSTDAGGSMTKEMLEEGYITEKEQAIFCAFQFSGGALLTNYLSSGAALFGFLDITMSIPLLVIFVFKFIGANMMRFYVSRFVKEN</sequence>
<feature type="transmembrane region" description="Helical" evidence="1">
    <location>
        <begin position="76"/>
        <end position="96"/>
    </location>
</feature>
<evidence type="ECO:0000313" key="3">
    <source>
        <dbReference type="EMBL" id="HJC64429.1"/>
    </source>
</evidence>